<dbReference type="RefSeq" id="WP_141787038.1">
    <property type="nucleotide sequence ID" value="NZ_BAAAKX010000003.1"/>
</dbReference>
<sequence length="127" mass="13928">MSGAGQPDPTAYRSVGGRLRAATDRGAVLDDPSDTELLGLLEDIDAGEGSCLIVERLDDSSGQTYVQVLRTERDPGWEVKHRAGSPERHFHTAVGDVESAHHLVAGWALDHPDWLDSVRWTRVEFNP</sequence>
<dbReference type="Proteomes" id="UP000319514">
    <property type="component" value="Unassembled WGS sequence"/>
</dbReference>
<dbReference type="EMBL" id="VFOQ01000001">
    <property type="protein sequence ID" value="TQL58959.1"/>
    <property type="molecule type" value="Genomic_DNA"/>
</dbReference>
<reference evidence="1 2" key="1">
    <citation type="submission" date="2019-06" db="EMBL/GenBank/DDBJ databases">
        <title>Sequencing the genomes of 1000 actinobacteria strains.</title>
        <authorList>
            <person name="Klenk H.-P."/>
        </authorList>
    </citation>
    <scope>NUCLEOTIDE SEQUENCE [LARGE SCALE GENOMIC DNA]</scope>
    <source>
        <strain evidence="1 2">DSM 18082</strain>
    </source>
</reference>
<evidence type="ECO:0000313" key="1">
    <source>
        <dbReference type="EMBL" id="TQL58959.1"/>
    </source>
</evidence>
<proteinExistence type="predicted"/>
<evidence type="ECO:0000313" key="2">
    <source>
        <dbReference type="Proteomes" id="UP000319514"/>
    </source>
</evidence>
<name>A0A542ZFA2_9MICO</name>
<organism evidence="1 2">
    <name type="scientific">Oryzihumus leptocrescens</name>
    <dbReference type="NCBI Taxonomy" id="297536"/>
    <lineage>
        <taxon>Bacteria</taxon>
        <taxon>Bacillati</taxon>
        <taxon>Actinomycetota</taxon>
        <taxon>Actinomycetes</taxon>
        <taxon>Micrococcales</taxon>
        <taxon>Intrasporangiaceae</taxon>
        <taxon>Oryzihumus</taxon>
    </lineage>
</organism>
<gene>
    <name evidence="1" type="ORF">FB474_0302</name>
</gene>
<keyword evidence="2" id="KW-1185">Reference proteome</keyword>
<comment type="caution">
    <text evidence="1">The sequence shown here is derived from an EMBL/GenBank/DDBJ whole genome shotgun (WGS) entry which is preliminary data.</text>
</comment>
<dbReference type="OrthoDB" id="3829914at2"/>
<accession>A0A542ZFA2</accession>
<dbReference type="AlphaFoldDB" id="A0A542ZFA2"/>
<protein>
    <submittedName>
        <fullName evidence="1">Uncharacterized protein</fullName>
    </submittedName>
</protein>